<comment type="similarity">
    <text evidence="7">Belongs to the binding-protein-dependent transport system permease family.</text>
</comment>
<dbReference type="Gene3D" id="1.10.3720.10">
    <property type="entry name" value="MetI-like"/>
    <property type="match status" value="1"/>
</dbReference>
<feature type="transmembrane region" description="Helical" evidence="7">
    <location>
        <begin position="267"/>
        <end position="292"/>
    </location>
</feature>
<dbReference type="InterPro" id="IPR050809">
    <property type="entry name" value="UgpAE/MalFG_permease"/>
</dbReference>
<dbReference type="GO" id="GO:0005886">
    <property type="term" value="C:plasma membrane"/>
    <property type="evidence" value="ECO:0007669"/>
    <property type="project" value="UniProtKB-SubCell"/>
</dbReference>
<comment type="subcellular location">
    <subcellularLocation>
        <location evidence="1 7">Cell membrane</location>
        <topology evidence="1 7">Multi-pass membrane protein</topology>
    </subcellularLocation>
</comment>
<feature type="domain" description="ABC transmembrane type-1" evidence="8">
    <location>
        <begin position="72"/>
        <end position="288"/>
    </location>
</feature>
<keyword evidence="5 7" id="KW-1133">Transmembrane helix</keyword>
<dbReference type="PROSITE" id="PS50928">
    <property type="entry name" value="ABC_TM1"/>
    <property type="match status" value="1"/>
</dbReference>
<proteinExistence type="inferred from homology"/>
<keyword evidence="2 7" id="KW-0813">Transport</keyword>
<dbReference type="RefSeq" id="WP_091179967.1">
    <property type="nucleotide sequence ID" value="NZ_FOMT01000001.1"/>
</dbReference>
<evidence type="ECO:0000259" key="8">
    <source>
        <dbReference type="PROSITE" id="PS50928"/>
    </source>
</evidence>
<feature type="transmembrane region" description="Helical" evidence="7">
    <location>
        <begin position="112"/>
        <end position="132"/>
    </location>
</feature>
<evidence type="ECO:0000256" key="7">
    <source>
        <dbReference type="RuleBase" id="RU363032"/>
    </source>
</evidence>
<evidence type="ECO:0000256" key="2">
    <source>
        <dbReference type="ARBA" id="ARBA00022448"/>
    </source>
</evidence>
<dbReference type="PANTHER" id="PTHR43227:SF11">
    <property type="entry name" value="BLL4140 PROTEIN"/>
    <property type="match status" value="1"/>
</dbReference>
<protein>
    <submittedName>
        <fullName evidence="9">Putative aldouronate transport system permease protein</fullName>
    </submittedName>
</protein>
<evidence type="ECO:0000256" key="3">
    <source>
        <dbReference type="ARBA" id="ARBA00022475"/>
    </source>
</evidence>
<feature type="transmembrane region" description="Helical" evidence="7">
    <location>
        <begin position="175"/>
        <end position="193"/>
    </location>
</feature>
<feature type="transmembrane region" description="Helical" evidence="7">
    <location>
        <begin position="12"/>
        <end position="30"/>
    </location>
</feature>
<dbReference type="GO" id="GO:0055085">
    <property type="term" value="P:transmembrane transport"/>
    <property type="evidence" value="ECO:0007669"/>
    <property type="project" value="InterPro"/>
</dbReference>
<dbReference type="Proteomes" id="UP000198855">
    <property type="component" value="Unassembled WGS sequence"/>
</dbReference>
<evidence type="ECO:0000256" key="1">
    <source>
        <dbReference type="ARBA" id="ARBA00004651"/>
    </source>
</evidence>
<keyword evidence="10" id="KW-1185">Reference proteome</keyword>
<evidence type="ECO:0000256" key="5">
    <source>
        <dbReference type="ARBA" id="ARBA00022989"/>
    </source>
</evidence>
<sequence length="301" mass="33449">MKRSIALKRHWPLYAIIALPTAFLIVFSYWPMLGVQIAFRNYSPVYGIWKSPWVGLRQFELFLTSPYFWPLVKNTLSLSVYSLVVSIPCSILLAIALNEVRHARFKKTVQMFTYAPYFISTVILVGMIQIILSPTSGPLALLFHLLGDTNPPNVLASANGFSSTYVWSGIWQETGYGAVIYLAALASVNPELYEAAKIDGATRLQKIRYIDLPGIRSTIIILMILSVGGLLSVGFEKVYLLQNNLNLSRSEIISTYVYKAGLVNADFSFAAAIGLFNAIIGLILISIVNYTARKVSDNSLF</sequence>
<dbReference type="PANTHER" id="PTHR43227">
    <property type="entry name" value="BLL4140 PROTEIN"/>
    <property type="match status" value="1"/>
</dbReference>
<dbReference type="CDD" id="cd06261">
    <property type="entry name" value="TM_PBP2"/>
    <property type="match status" value="1"/>
</dbReference>
<organism evidence="9 10">
    <name type="scientific">Paenibacillus catalpae</name>
    <dbReference type="NCBI Taxonomy" id="1045775"/>
    <lineage>
        <taxon>Bacteria</taxon>
        <taxon>Bacillati</taxon>
        <taxon>Bacillota</taxon>
        <taxon>Bacilli</taxon>
        <taxon>Bacillales</taxon>
        <taxon>Paenibacillaceae</taxon>
        <taxon>Paenibacillus</taxon>
    </lineage>
</organism>
<evidence type="ECO:0000313" key="10">
    <source>
        <dbReference type="Proteomes" id="UP000198855"/>
    </source>
</evidence>
<dbReference type="STRING" id="1045775.SAMN05216378_0187"/>
<dbReference type="InterPro" id="IPR035906">
    <property type="entry name" value="MetI-like_sf"/>
</dbReference>
<feature type="transmembrane region" description="Helical" evidence="7">
    <location>
        <begin position="78"/>
        <end position="100"/>
    </location>
</feature>
<dbReference type="Pfam" id="PF00528">
    <property type="entry name" value="BPD_transp_1"/>
    <property type="match status" value="1"/>
</dbReference>
<name>A0A1I1ST27_9BACL</name>
<keyword evidence="3" id="KW-1003">Cell membrane</keyword>
<evidence type="ECO:0000256" key="6">
    <source>
        <dbReference type="ARBA" id="ARBA00023136"/>
    </source>
</evidence>
<reference evidence="10" key="1">
    <citation type="submission" date="2016-10" db="EMBL/GenBank/DDBJ databases">
        <authorList>
            <person name="Varghese N."/>
            <person name="Submissions S."/>
        </authorList>
    </citation>
    <scope>NUCLEOTIDE SEQUENCE [LARGE SCALE GENOMIC DNA]</scope>
    <source>
        <strain evidence="10">CGMCC 1.10784</strain>
    </source>
</reference>
<dbReference type="SUPFAM" id="SSF161098">
    <property type="entry name" value="MetI-like"/>
    <property type="match status" value="1"/>
</dbReference>
<accession>A0A1I1ST27</accession>
<feature type="transmembrane region" description="Helical" evidence="7">
    <location>
        <begin position="214"/>
        <end position="235"/>
    </location>
</feature>
<keyword evidence="4 7" id="KW-0812">Transmembrane</keyword>
<gene>
    <name evidence="9" type="ORF">SAMN05216378_0187</name>
</gene>
<keyword evidence="6 7" id="KW-0472">Membrane</keyword>
<evidence type="ECO:0000256" key="4">
    <source>
        <dbReference type="ARBA" id="ARBA00022692"/>
    </source>
</evidence>
<dbReference type="OrthoDB" id="2637002at2"/>
<dbReference type="AlphaFoldDB" id="A0A1I1ST27"/>
<dbReference type="InterPro" id="IPR000515">
    <property type="entry name" value="MetI-like"/>
</dbReference>
<evidence type="ECO:0000313" key="9">
    <source>
        <dbReference type="EMBL" id="SFD49481.1"/>
    </source>
</evidence>
<dbReference type="EMBL" id="FOMT01000001">
    <property type="protein sequence ID" value="SFD49481.1"/>
    <property type="molecule type" value="Genomic_DNA"/>
</dbReference>